<dbReference type="GO" id="GO:0008615">
    <property type="term" value="P:pyridoxine biosynthetic process"/>
    <property type="evidence" value="ECO:0007669"/>
    <property type="project" value="TreeGrafter"/>
</dbReference>
<name>A0A432ATN7_CHLPH</name>
<dbReference type="GO" id="GO:0050570">
    <property type="term" value="F:4-hydroxythreonine-4-phosphate dehydrogenase activity"/>
    <property type="evidence" value="ECO:0007669"/>
    <property type="project" value="UniProtKB-EC"/>
</dbReference>
<keyword evidence="1" id="KW-0479">Metal-binding</keyword>
<dbReference type="GO" id="GO:0046872">
    <property type="term" value="F:metal ion binding"/>
    <property type="evidence" value="ECO:0007669"/>
    <property type="project" value="UniProtKB-KW"/>
</dbReference>
<dbReference type="SUPFAM" id="SSF53659">
    <property type="entry name" value="Isocitrate/Isopropylmalate dehydrogenase-like"/>
    <property type="match status" value="1"/>
</dbReference>
<dbReference type="PANTHER" id="PTHR30004">
    <property type="entry name" value="4-HYDROXYTHREONINE-4-PHOSPHATE DEHYDROGENASE"/>
    <property type="match status" value="1"/>
</dbReference>
<dbReference type="NCBIfam" id="TIGR00557">
    <property type="entry name" value="pdxA"/>
    <property type="match status" value="1"/>
</dbReference>
<dbReference type="EC" id="1.1.1.262" evidence="4"/>
<dbReference type="Gene3D" id="3.40.718.10">
    <property type="entry name" value="Isopropylmalate Dehydrogenase"/>
    <property type="match status" value="1"/>
</dbReference>
<protein>
    <submittedName>
        <fullName evidence="4">4-hydroxythreonine-4-phosphate dehydrogenase PdxA</fullName>
        <ecNumber evidence="4">1.1.1.262</ecNumber>
    </submittedName>
</protein>
<proteinExistence type="predicted"/>
<evidence type="ECO:0000256" key="2">
    <source>
        <dbReference type="ARBA" id="ARBA00023002"/>
    </source>
</evidence>
<dbReference type="GO" id="GO:0051287">
    <property type="term" value="F:NAD binding"/>
    <property type="evidence" value="ECO:0007669"/>
    <property type="project" value="InterPro"/>
</dbReference>
<accession>A0A432ATN7</accession>
<gene>
    <name evidence="4" type="primary">pdxA</name>
    <name evidence="4" type="ORF">EKD02_06730</name>
</gene>
<dbReference type="EMBL" id="RXYK01000009">
    <property type="protein sequence ID" value="RTY37523.1"/>
    <property type="molecule type" value="Genomic_DNA"/>
</dbReference>
<evidence type="ECO:0000313" key="5">
    <source>
        <dbReference type="Proteomes" id="UP000279908"/>
    </source>
</evidence>
<dbReference type="Proteomes" id="UP000279908">
    <property type="component" value="Unassembled WGS sequence"/>
</dbReference>
<dbReference type="AlphaFoldDB" id="A0A432ATN7"/>
<evidence type="ECO:0000256" key="3">
    <source>
        <dbReference type="ARBA" id="ARBA00023027"/>
    </source>
</evidence>
<dbReference type="RefSeq" id="WP_126384650.1">
    <property type="nucleotide sequence ID" value="NZ_RXYK01000009.1"/>
</dbReference>
<keyword evidence="3" id="KW-0520">NAD</keyword>
<evidence type="ECO:0000313" key="4">
    <source>
        <dbReference type="EMBL" id="RTY37523.1"/>
    </source>
</evidence>
<dbReference type="PANTHER" id="PTHR30004:SF5">
    <property type="entry name" value="4-HYDROXYTHREONINE-4-PHOSPHATE DEHYDROGENASE"/>
    <property type="match status" value="1"/>
</dbReference>
<dbReference type="InterPro" id="IPR005255">
    <property type="entry name" value="PdxA_fam"/>
</dbReference>
<evidence type="ECO:0000256" key="1">
    <source>
        <dbReference type="ARBA" id="ARBA00022723"/>
    </source>
</evidence>
<comment type="caution">
    <text evidence="4">The sequence shown here is derived from an EMBL/GenBank/DDBJ whole genome shotgun (WGS) entry which is preliminary data.</text>
</comment>
<dbReference type="GO" id="GO:0042823">
    <property type="term" value="P:pyridoxal phosphate biosynthetic process"/>
    <property type="evidence" value="ECO:0007669"/>
    <property type="project" value="TreeGrafter"/>
</dbReference>
<sequence length="338" mass="35711">MRIVCSLGDPHGIGPEVILKSFLKMQRCGHSMVVAGSLQVMKFYRHLLGLPIELERIDAPALSQNLPPCSCGVLPVISVAEPETILPGTLSAEAGALAIQSLQCAAELCRDGICDALVTAPIHKEALALAGCKDTGHTGFLGRMFGVPSPIMMFADARTGLKVALATIHEPISRVPSLISSMDLEGFLRQLSGALKRDFAINEPSLAVLGLNPHASDGGVMGSEEGAVISPAIERLHNAGMHIEGPFPADGFFGSSRWKHYDGVVAMYHDQGLLPFKVMAFESGVNVTLGLPIVRTSPDHGTGFDRAGTGTASEESFYEAAMLAISIAQHRNPTGPVQ</sequence>
<organism evidence="4 5">
    <name type="scientific">Chlorobium phaeovibrioides</name>
    <dbReference type="NCBI Taxonomy" id="1094"/>
    <lineage>
        <taxon>Bacteria</taxon>
        <taxon>Pseudomonadati</taxon>
        <taxon>Chlorobiota</taxon>
        <taxon>Chlorobiia</taxon>
        <taxon>Chlorobiales</taxon>
        <taxon>Chlorobiaceae</taxon>
        <taxon>Chlorobium/Pelodictyon group</taxon>
        <taxon>Chlorobium</taxon>
    </lineage>
</organism>
<reference evidence="4 5" key="1">
    <citation type="submission" date="2018-12" db="EMBL/GenBank/DDBJ databases">
        <authorList>
            <person name="Lunina O.N."/>
            <person name="Grouzdev D.S."/>
            <person name="Gorlenko V.M."/>
            <person name="Savvichev A.S."/>
        </authorList>
    </citation>
    <scope>NUCLEOTIDE SEQUENCE [LARGE SCALE GENOMIC DNA]</scope>
    <source>
        <strain evidence="4 5">BrKhr-17</strain>
    </source>
</reference>
<dbReference type="Pfam" id="PF04166">
    <property type="entry name" value="PdxA"/>
    <property type="match status" value="1"/>
</dbReference>
<keyword evidence="2 4" id="KW-0560">Oxidoreductase</keyword>